<reference evidence="2" key="1">
    <citation type="journal article" date="2017" name="Nat. Microbiol.">
        <title>Global analysis of biosynthetic gene clusters reveals vast potential of secondary metabolite production in Penicillium species.</title>
        <authorList>
            <person name="Nielsen J.C."/>
            <person name="Grijseels S."/>
            <person name="Prigent S."/>
            <person name="Ji B."/>
            <person name="Dainat J."/>
            <person name="Nielsen K.F."/>
            <person name="Frisvad J.C."/>
            <person name="Workman M."/>
            <person name="Nielsen J."/>
        </authorList>
    </citation>
    <scope>NUCLEOTIDE SEQUENCE [LARGE SCALE GENOMIC DNA]</scope>
    <source>
        <strain evidence="2">IBT 14082</strain>
    </source>
</reference>
<proteinExistence type="predicted"/>
<organism evidence="1 2">
    <name type="scientific">Penicillium flavigenum</name>
    <dbReference type="NCBI Taxonomy" id="254877"/>
    <lineage>
        <taxon>Eukaryota</taxon>
        <taxon>Fungi</taxon>
        <taxon>Dikarya</taxon>
        <taxon>Ascomycota</taxon>
        <taxon>Pezizomycotina</taxon>
        <taxon>Eurotiomycetes</taxon>
        <taxon>Eurotiomycetidae</taxon>
        <taxon>Eurotiales</taxon>
        <taxon>Aspergillaceae</taxon>
        <taxon>Penicillium</taxon>
    </lineage>
</organism>
<dbReference type="EMBL" id="MLQL01000014">
    <property type="protein sequence ID" value="OQE21442.1"/>
    <property type="molecule type" value="Genomic_DNA"/>
</dbReference>
<dbReference type="AlphaFoldDB" id="A0A1V6T579"/>
<protein>
    <submittedName>
        <fullName evidence="1">Uncharacterized protein</fullName>
    </submittedName>
</protein>
<accession>A0A1V6T579</accession>
<name>A0A1V6T579_9EURO</name>
<evidence type="ECO:0000313" key="2">
    <source>
        <dbReference type="Proteomes" id="UP000191342"/>
    </source>
</evidence>
<comment type="caution">
    <text evidence="1">The sequence shown here is derived from an EMBL/GenBank/DDBJ whole genome shotgun (WGS) entry which is preliminary data.</text>
</comment>
<dbReference type="Proteomes" id="UP000191342">
    <property type="component" value="Unassembled WGS sequence"/>
</dbReference>
<sequence length="97" mass="11014">MSPNGAISLAELMSHHRDLLVQPICWTSRHLEMLGCRFEHFDYVPTPTDDIEPDANTCQPIDNGKELVKRPESNLQHEEGFAEGWFSLCPDLDFGCL</sequence>
<evidence type="ECO:0000313" key="1">
    <source>
        <dbReference type="EMBL" id="OQE21442.1"/>
    </source>
</evidence>
<dbReference type="OrthoDB" id="5343483at2759"/>
<keyword evidence="2" id="KW-1185">Reference proteome</keyword>
<gene>
    <name evidence="1" type="ORF">PENFLA_c014G10017</name>
</gene>